<dbReference type="Gene3D" id="3.40.1810.10">
    <property type="entry name" value="Transcription factor, MADS-box"/>
    <property type="match status" value="1"/>
</dbReference>
<dbReference type="Proteomes" id="UP000464620">
    <property type="component" value="Chromosome B09"/>
</dbReference>
<feature type="compositionally biased region" description="Polar residues" evidence="6">
    <location>
        <begin position="8"/>
        <end position="17"/>
    </location>
</feature>
<keyword evidence="2" id="KW-0805">Transcription regulation</keyword>
<dbReference type="SUPFAM" id="SSF55455">
    <property type="entry name" value="SRF-like"/>
    <property type="match status" value="1"/>
</dbReference>
<dbReference type="GO" id="GO:0046983">
    <property type="term" value="F:protein dimerization activity"/>
    <property type="evidence" value="ECO:0007669"/>
    <property type="project" value="InterPro"/>
</dbReference>
<feature type="region of interest" description="Disordered" evidence="6">
    <location>
        <begin position="1"/>
        <end position="26"/>
    </location>
</feature>
<evidence type="ECO:0000313" key="9">
    <source>
        <dbReference type="Proteomes" id="UP000464620"/>
    </source>
</evidence>
<dbReference type="GO" id="GO:0005634">
    <property type="term" value="C:nucleus"/>
    <property type="evidence" value="ECO:0007669"/>
    <property type="project" value="UniProtKB-SubCell"/>
</dbReference>
<dbReference type="PRINTS" id="PR00404">
    <property type="entry name" value="MADSDOMAIN"/>
</dbReference>
<evidence type="ECO:0000256" key="4">
    <source>
        <dbReference type="ARBA" id="ARBA00023163"/>
    </source>
</evidence>
<name>A0A6B9VFE0_ARAHY</name>
<organism evidence="8 9">
    <name type="scientific">Arachis hypogaea</name>
    <name type="common">Peanut</name>
    <dbReference type="NCBI Taxonomy" id="3818"/>
    <lineage>
        <taxon>Eukaryota</taxon>
        <taxon>Viridiplantae</taxon>
        <taxon>Streptophyta</taxon>
        <taxon>Embryophyta</taxon>
        <taxon>Tracheophyta</taxon>
        <taxon>Spermatophyta</taxon>
        <taxon>Magnoliopsida</taxon>
        <taxon>eudicotyledons</taxon>
        <taxon>Gunneridae</taxon>
        <taxon>Pentapetalae</taxon>
        <taxon>rosids</taxon>
        <taxon>fabids</taxon>
        <taxon>Fabales</taxon>
        <taxon>Fabaceae</taxon>
        <taxon>Papilionoideae</taxon>
        <taxon>50 kb inversion clade</taxon>
        <taxon>dalbergioids sensu lato</taxon>
        <taxon>Dalbergieae</taxon>
        <taxon>Pterocarpus clade</taxon>
        <taxon>Arachis</taxon>
    </lineage>
</organism>
<comment type="subcellular location">
    <subcellularLocation>
        <location evidence="1">Nucleus</location>
    </subcellularLocation>
</comment>
<dbReference type="SMART" id="SM00432">
    <property type="entry name" value="MADS"/>
    <property type="match status" value="1"/>
</dbReference>
<dbReference type="PANTHER" id="PTHR48019">
    <property type="entry name" value="SERUM RESPONSE FACTOR HOMOLOG"/>
    <property type="match status" value="1"/>
</dbReference>
<feature type="domain" description="MADS-box" evidence="7">
    <location>
        <begin position="20"/>
        <end position="62"/>
    </location>
</feature>
<dbReference type="EMBL" id="CP031001">
    <property type="protein sequence ID" value="QHN78878.1"/>
    <property type="molecule type" value="Genomic_DNA"/>
</dbReference>
<evidence type="ECO:0000313" key="8">
    <source>
        <dbReference type="EMBL" id="QHN78878.1"/>
    </source>
</evidence>
<accession>A0A6B9VFE0</accession>
<evidence type="ECO:0000256" key="2">
    <source>
        <dbReference type="ARBA" id="ARBA00023015"/>
    </source>
</evidence>
<protein>
    <submittedName>
        <fullName evidence="8">Floral homeotic protein AGAMOUS</fullName>
    </submittedName>
</protein>
<evidence type="ECO:0000256" key="6">
    <source>
        <dbReference type="SAM" id="MobiDB-lite"/>
    </source>
</evidence>
<reference evidence="8 9" key="1">
    <citation type="submission" date="2020-01" db="EMBL/GenBank/DDBJ databases">
        <title>Genome sequence of Arachis hypogaea, cultivar Shitouqi.</title>
        <authorList>
            <person name="Zhuang W."/>
            <person name="Chen H."/>
            <person name="Varshney R."/>
            <person name="Wang D."/>
            <person name="Ming R."/>
        </authorList>
    </citation>
    <scope>NUCLEOTIDE SEQUENCE [LARGE SCALE GENOMIC DNA]</scope>
    <source>
        <tissue evidence="8">Young leaf</tissue>
    </source>
</reference>
<dbReference type="InterPro" id="IPR036879">
    <property type="entry name" value="TF_MADSbox_sf"/>
</dbReference>
<evidence type="ECO:0000256" key="5">
    <source>
        <dbReference type="ARBA" id="ARBA00023242"/>
    </source>
</evidence>
<sequence>MAFPGANESISGASSPQRKIGRGKIEIKRIENTTNRQVTFCKRRNGLLKKAYELSVLCDAEILDEYNRLLTSQLETQRQYSESLLAEAKSKVDSSVSEAVEKAVTSGLQDTEDKLEKCIEERNGVAEVRKEV</sequence>
<keyword evidence="4" id="KW-0804">Transcription</keyword>
<evidence type="ECO:0000256" key="3">
    <source>
        <dbReference type="ARBA" id="ARBA00023125"/>
    </source>
</evidence>
<keyword evidence="3" id="KW-0238">DNA-binding</keyword>
<dbReference type="InterPro" id="IPR050142">
    <property type="entry name" value="MADS-box/MEF2_TF"/>
</dbReference>
<dbReference type="GO" id="GO:0003677">
    <property type="term" value="F:DNA binding"/>
    <property type="evidence" value="ECO:0007669"/>
    <property type="project" value="UniProtKB-KW"/>
</dbReference>
<keyword evidence="5" id="KW-0539">Nucleus</keyword>
<proteinExistence type="predicted"/>
<dbReference type="AlphaFoldDB" id="A0A6B9VFE0"/>
<dbReference type="Pfam" id="PF00319">
    <property type="entry name" value="SRF-TF"/>
    <property type="match status" value="1"/>
</dbReference>
<evidence type="ECO:0000256" key="1">
    <source>
        <dbReference type="ARBA" id="ARBA00004123"/>
    </source>
</evidence>
<evidence type="ECO:0000259" key="7">
    <source>
        <dbReference type="PROSITE" id="PS50066"/>
    </source>
</evidence>
<gene>
    <name evidence="8" type="ORF">DS421_19g665210</name>
</gene>
<dbReference type="InterPro" id="IPR002100">
    <property type="entry name" value="TF_MADSbox"/>
</dbReference>
<dbReference type="PROSITE" id="PS50066">
    <property type="entry name" value="MADS_BOX_2"/>
    <property type="match status" value="1"/>
</dbReference>